<evidence type="ECO:0000313" key="3">
    <source>
        <dbReference type="Proteomes" id="UP000324705"/>
    </source>
</evidence>
<keyword evidence="1" id="KW-0472">Membrane</keyword>
<dbReference type="Proteomes" id="UP000324705">
    <property type="component" value="Chromosome 5A"/>
</dbReference>
<sequence>MRLVCVNGLRFRHLRLAFLAIFAVFLLWKWDKGSLYSPGILRPEPLVLNRNTSMEEDPPIIDPLVQSVTEVGKEGISAPPPLSIVHNSEDVADNAGTAPPQKKVRWQPEGCDMPAFQAAQFLTRIKPLLM</sequence>
<evidence type="ECO:0000256" key="1">
    <source>
        <dbReference type="SAM" id="Phobius"/>
    </source>
</evidence>
<keyword evidence="3" id="KW-1185">Reference proteome</keyword>
<dbReference type="Gramene" id="TRITD5Av1G050140.1">
    <property type="protein sequence ID" value="TRITD5Av1G050140.1"/>
    <property type="gene ID" value="TRITD5Av1G050140"/>
</dbReference>
<protein>
    <submittedName>
        <fullName evidence="2">Uncharacterized protein</fullName>
    </submittedName>
</protein>
<reference evidence="2 3" key="1">
    <citation type="submission" date="2017-09" db="EMBL/GenBank/DDBJ databases">
        <authorList>
            <consortium name="International Durum Wheat Genome Sequencing Consortium (IDWGSC)"/>
            <person name="Milanesi L."/>
        </authorList>
    </citation>
    <scope>NUCLEOTIDE SEQUENCE [LARGE SCALE GENOMIC DNA]</scope>
    <source>
        <strain evidence="3">cv. Svevo</strain>
    </source>
</reference>
<evidence type="ECO:0000313" key="2">
    <source>
        <dbReference type="EMBL" id="VAI14220.1"/>
    </source>
</evidence>
<name>A0A9R0WKP6_TRITD</name>
<feature type="transmembrane region" description="Helical" evidence="1">
    <location>
        <begin position="12"/>
        <end position="30"/>
    </location>
</feature>
<dbReference type="EMBL" id="LT934119">
    <property type="protein sequence ID" value="VAI14220.1"/>
    <property type="molecule type" value="Genomic_DNA"/>
</dbReference>
<proteinExistence type="predicted"/>
<gene>
    <name evidence="2" type="ORF">TRITD_5Av1G050140</name>
</gene>
<organism evidence="2 3">
    <name type="scientific">Triticum turgidum subsp. durum</name>
    <name type="common">Durum wheat</name>
    <name type="synonym">Triticum durum</name>
    <dbReference type="NCBI Taxonomy" id="4567"/>
    <lineage>
        <taxon>Eukaryota</taxon>
        <taxon>Viridiplantae</taxon>
        <taxon>Streptophyta</taxon>
        <taxon>Embryophyta</taxon>
        <taxon>Tracheophyta</taxon>
        <taxon>Spermatophyta</taxon>
        <taxon>Magnoliopsida</taxon>
        <taxon>Liliopsida</taxon>
        <taxon>Poales</taxon>
        <taxon>Poaceae</taxon>
        <taxon>BOP clade</taxon>
        <taxon>Pooideae</taxon>
        <taxon>Triticodae</taxon>
        <taxon>Triticeae</taxon>
        <taxon>Triticinae</taxon>
        <taxon>Triticum</taxon>
    </lineage>
</organism>
<accession>A0A9R0WKP6</accession>
<keyword evidence="1" id="KW-1133">Transmembrane helix</keyword>
<dbReference type="AlphaFoldDB" id="A0A9R0WKP6"/>
<keyword evidence="1" id="KW-0812">Transmembrane</keyword>